<feature type="transmembrane region" description="Helical" evidence="1">
    <location>
        <begin position="56"/>
        <end position="74"/>
    </location>
</feature>
<keyword evidence="1" id="KW-0812">Transmembrane</keyword>
<name>A0ABT6IKC4_9PSED</name>
<comment type="caution">
    <text evidence="2">The sequence shown here is derived from an EMBL/GenBank/DDBJ whole genome shotgun (WGS) entry which is preliminary data.</text>
</comment>
<sequence length="153" mass="16569">MWKLAPYLRLVRASALYDLLVTAPFATPWSLAWLLRQLDGLGQALGLAPLAEFPPEALLLGNLLGSLVCVWSVLRLVRPSLLLGRYDAVARGLFAFWQAWALYQGASPLLAMFLVVEIGFGVAQAWPVSLASCPCSLGFGDRTASAQPTTRLP</sequence>
<evidence type="ECO:0000313" key="3">
    <source>
        <dbReference type="Proteomes" id="UP001157461"/>
    </source>
</evidence>
<organism evidence="2 3">
    <name type="scientific">Pseudomonas flavocrustae</name>
    <dbReference type="NCBI Taxonomy" id="2991719"/>
    <lineage>
        <taxon>Bacteria</taxon>
        <taxon>Pseudomonadati</taxon>
        <taxon>Pseudomonadota</taxon>
        <taxon>Gammaproteobacteria</taxon>
        <taxon>Pseudomonadales</taxon>
        <taxon>Pseudomonadaceae</taxon>
        <taxon>Pseudomonas</taxon>
    </lineage>
</organism>
<accession>A0ABT6IKC4</accession>
<dbReference type="EMBL" id="JAPDIQ010000008">
    <property type="protein sequence ID" value="MDH4764743.1"/>
    <property type="molecule type" value="Genomic_DNA"/>
</dbReference>
<feature type="transmembrane region" description="Helical" evidence="1">
    <location>
        <begin position="15"/>
        <end position="35"/>
    </location>
</feature>
<keyword evidence="1" id="KW-0472">Membrane</keyword>
<reference evidence="2 3" key="1">
    <citation type="submission" date="2022-10" db="EMBL/GenBank/DDBJ databases">
        <title>A novel Pseudomonas species, isolated from Passiflora incarnata leaves.</title>
        <authorList>
            <person name="Cueva-Yesquen L.G."/>
            <person name="Fantinatti-Garboggini F."/>
        </authorList>
    </citation>
    <scope>NUCLEOTIDE SEQUENCE [LARGE SCALE GENOMIC DNA]</scope>
    <source>
        <strain evidence="2 3">CBMAI 2609</strain>
    </source>
</reference>
<keyword evidence="3" id="KW-1185">Reference proteome</keyword>
<dbReference type="RefSeq" id="WP_280310077.1">
    <property type="nucleotide sequence ID" value="NZ_JAPDIQ010000008.1"/>
</dbReference>
<evidence type="ECO:0000313" key="2">
    <source>
        <dbReference type="EMBL" id="MDH4764743.1"/>
    </source>
</evidence>
<keyword evidence="1" id="KW-1133">Transmembrane helix</keyword>
<feature type="transmembrane region" description="Helical" evidence="1">
    <location>
        <begin position="94"/>
        <end position="116"/>
    </location>
</feature>
<dbReference type="Proteomes" id="UP001157461">
    <property type="component" value="Unassembled WGS sequence"/>
</dbReference>
<protein>
    <submittedName>
        <fullName evidence="2">Uncharacterized protein</fullName>
    </submittedName>
</protein>
<evidence type="ECO:0000256" key="1">
    <source>
        <dbReference type="SAM" id="Phobius"/>
    </source>
</evidence>
<gene>
    <name evidence="2" type="ORF">OMP44_17790</name>
</gene>
<proteinExistence type="predicted"/>